<proteinExistence type="predicted"/>
<sequence>MSKNDDEKLVDILTGEAVMALLAQDSPVFAEHVVAQLQAMAASERNPIRQRAFQRAIAELISAAGQSDQNSAFSGNDDWPESEPTLH</sequence>
<feature type="region of interest" description="Disordered" evidence="1">
    <location>
        <begin position="67"/>
        <end position="87"/>
    </location>
</feature>
<evidence type="ECO:0000313" key="2">
    <source>
        <dbReference type="EMBL" id="ORM90448.1"/>
    </source>
</evidence>
<name>A0ABX3UM43_9GAMM</name>
<evidence type="ECO:0000313" key="3">
    <source>
        <dbReference type="Proteomes" id="UP000193785"/>
    </source>
</evidence>
<organism evidence="2 3">
    <name type="scientific">Pantoea septica</name>
    <dbReference type="NCBI Taxonomy" id="472695"/>
    <lineage>
        <taxon>Bacteria</taxon>
        <taxon>Pseudomonadati</taxon>
        <taxon>Pseudomonadota</taxon>
        <taxon>Gammaproteobacteria</taxon>
        <taxon>Enterobacterales</taxon>
        <taxon>Erwiniaceae</taxon>
        <taxon>Pantoea</taxon>
    </lineage>
</organism>
<comment type="caution">
    <text evidence="2">The sequence shown here is derived from an EMBL/GenBank/DDBJ whole genome shotgun (WGS) entry which is preliminary data.</text>
</comment>
<keyword evidence="3" id="KW-1185">Reference proteome</keyword>
<reference evidence="2 3" key="1">
    <citation type="journal article" date="2017" name="Antonie Van Leeuwenhoek">
        <title>Phylogenomic resolution of the bacterial genus Pantoea and its relationship with Erwinia and Tatumella.</title>
        <authorList>
            <person name="Palmer M."/>
            <person name="Steenkamp E.T."/>
            <person name="Coetzee M.P."/>
            <person name="Chan W.Y."/>
            <person name="van Zyl E."/>
            <person name="De Maayer P."/>
            <person name="Coutinho T.A."/>
            <person name="Blom J."/>
            <person name="Smits T.H."/>
            <person name="Duffy B."/>
            <person name="Venter S.N."/>
        </authorList>
    </citation>
    <scope>NUCLEOTIDE SEQUENCE [LARGE SCALE GENOMIC DNA]</scope>
    <source>
        <strain evidence="2 3">LMG 5345</strain>
    </source>
</reference>
<dbReference type="EMBL" id="MLJJ01000062">
    <property type="protein sequence ID" value="ORM90448.1"/>
    <property type="molecule type" value="Genomic_DNA"/>
</dbReference>
<dbReference type="RefSeq" id="WP_051563669.1">
    <property type="nucleotide sequence ID" value="NZ_CCAQ010000022.1"/>
</dbReference>
<accession>A0ABX3UM43</accession>
<dbReference type="Proteomes" id="UP000193785">
    <property type="component" value="Unassembled WGS sequence"/>
</dbReference>
<gene>
    <name evidence="2" type="ORF">HA46_19575</name>
</gene>
<protein>
    <submittedName>
        <fullName evidence="2">Uncharacterized protein</fullName>
    </submittedName>
</protein>
<evidence type="ECO:0000256" key="1">
    <source>
        <dbReference type="SAM" id="MobiDB-lite"/>
    </source>
</evidence>